<dbReference type="SUPFAM" id="SSF50677">
    <property type="entry name" value="ValRS/IleRS/LeuRS editing domain"/>
    <property type="match status" value="1"/>
</dbReference>
<dbReference type="GO" id="GO:0002161">
    <property type="term" value="F:aminoacyl-tRNA deacylase activity"/>
    <property type="evidence" value="ECO:0007669"/>
    <property type="project" value="InterPro"/>
</dbReference>
<dbReference type="Pfam" id="PF00133">
    <property type="entry name" value="tRNA-synt_1"/>
    <property type="match status" value="2"/>
</dbReference>
<accession>U5NCF8</accession>
<dbReference type="PANTHER" id="PTHR11946">
    <property type="entry name" value="VALYL-TRNA SYNTHETASES"/>
    <property type="match status" value="1"/>
</dbReference>
<comment type="catalytic activity">
    <reaction evidence="8">
        <text>tRNA(Val) + L-valine + ATP = L-valyl-tRNA(Val) + AMP + diphosphate</text>
        <dbReference type="Rhea" id="RHEA:10704"/>
        <dbReference type="Rhea" id="RHEA-COMP:9672"/>
        <dbReference type="Rhea" id="RHEA-COMP:9708"/>
        <dbReference type="ChEBI" id="CHEBI:30616"/>
        <dbReference type="ChEBI" id="CHEBI:33019"/>
        <dbReference type="ChEBI" id="CHEBI:57762"/>
        <dbReference type="ChEBI" id="CHEBI:78442"/>
        <dbReference type="ChEBI" id="CHEBI:78537"/>
        <dbReference type="ChEBI" id="CHEBI:456215"/>
        <dbReference type="EC" id="6.1.1.9"/>
    </reaction>
</comment>
<keyword evidence="5" id="KW-0648">Protein biosynthesis</keyword>
<keyword evidence="4" id="KW-0067">ATP-binding</keyword>
<organism evidence="11 12">
    <name type="scientific">Mycoplasma parvum str. Indiana</name>
    <dbReference type="NCBI Taxonomy" id="1403316"/>
    <lineage>
        <taxon>Bacteria</taxon>
        <taxon>Bacillati</taxon>
        <taxon>Mycoplasmatota</taxon>
        <taxon>Mollicutes</taxon>
        <taxon>Mycoplasmataceae</taxon>
        <taxon>Mycoplasma</taxon>
    </lineage>
</organism>
<evidence type="ECO:0000256" key="6">
    <source>
        <dbReference type="ARBA" id="ARBA00023146"/>
    </source>
</evidence>
<feature type="domain" description="Aminoacyl-tRNA synthetase class Ia" evidence="9">
    <location>
        <begin position="369"/>
        <end position="483"/>
    </location>
</feature>
<evidence type="ECO:0000313" key="11">
    <source>
        <dbReference type="EMBL" id="AGX89005.1"/>
    </source>
</evidence>
<dbReference type="InterPro" id="IPR010978">
    <property type="entry name" value="tRNA-bd_arm"/>
</dbReference>
<dbReference type="EMBL" id="CP006771">
    <property type="protein sequence ID" value="AGX89005.1"/>
    <property type="molecule type" value="Genomic_DNA"/>
</dbReference>
<feature type="domain" description="Methionyl/Valyl/Leucyl/Isoleucyl-tRNA synthetase anticodon-binding" evidence="10">
    <location>
        <begin position="535"/>
        <end position="669"/>
    </location>
</feature>
<evidence type="ECO:0000259" key="10">
    <source>
        <dbReference type="Pfam" id="PF08264"/>
    </source>
</evidence>
<dbReference type="SUPFAM" id="SSF52374">
    <property type="entry name" value="Nucleotidylyl transferase"/>
    <property type="match status" value="1"/>
</dbReference>
<dbReference type="InterPro" id="IPR002300">
    <property type="entry name" value="aa-tRNA-synth_Ia"/>
</dbReference>
<dbReference type="GO" id="GO:0005524">
    <property type="term" value="F:ATP binding"/>
    <property type="evidence" value="ECO:0007669"/>
    <property type="project" value="UniProtKB-KW"/>
</dbReference>
<keyword evidence="2" id="KW-0436">Ligase</keyword>
<feature type="domain" description="Aminoacyl-tRNA synthetase class Ia" evidence="9">
    <location>
        <begin position="4"/>
        <end position="354"/>
    </location>
</feature>
<evidence type="ECO:0000256" key="1">
    <source>
        <dbReference type="ARBA" id="ARBA00013169"/>
    </source>
</evidence>
<name>U5NCF8_9MOLU</name>
<dbReference type="InterPro" id="IPR009080">
    <property type="entry name" value="tRNAsynth_Ia_anticodon-bd"/>
</dbReference>
<dbReference type="Gene3D" id="1.10.730.10">
    <property type="entry name" value="Isoleucyl-tRNA Synthetase, Domain 1"/>
    <property type="match status" value="1"/>
</dbReference>
<proteinExistence type="predicted"/>
<dbReference type="GO" id="GO:0005829">
    <property type="term" value="C:cytosol"/>
    <property type="evidence" value="ECO:0007669"/>
    <property type="project" value="TreeGrafter"/>
</dbReference>
<dbReference type="InterPro" id="IPR037118">
    <property type="entry name" value="Val-tRNA_synth_C_sf"/>
</dbReference>
<dbReference type="PRINTS" id="PR00986">
    <property type="entry name" value="TRNASYNTHVAL"/>
</dbReference>
<dbReference type="PATRIC" id="fig|1403316.3.peg.214"/>
<evidence type="ECO:0000256" key="2">
    <source>
        <dbReference type="ARBA" id="ARBA00022598"/>
    </source>
</evidence>
<keyword evidence="6" id="KW-0030">Aminoacyl-tRNA synthetase</keyword>
<evidence type="ECO:0000256" key="4">
    <source>
        <dbReference type="ARBA" id="ARBA00022840"/>
    </source>
</evidence>
<evidence type="ECO:0000259" key="9">
    <source>
        <dbReference type="Pfam" id="PF00133"/>
    </source>
</evidence>
<dbReference type="InterPro" id="IPR013155">
    <property type="entry name" value="M/V/L/I-tRNA-synth_anticd-bd"/>
</dbReference>
<dbReference type="PANTHER" id="PTHR11946:SF93">
    <property type="entry name" value="VALINE--TRNA LIGASE, CHLOROPLASTIC_MITOCHONDRIAL 2"/>
    <property type="match status" value="1"/>
</dbReference>
<reference evidence="11 12" key="1">
    <citation type="journal article" date="2013" name="Genome Announc.">
        <title>Genome Sequence of Mycoplasma parvum (Formerly Eperythrozoon parvum), a Diminutive Hemoplasma of the Pig.</title>
        <authorList>
            <person name="do Nascimento N.C."/>
            <person name="Dos Santos A.P."/>
            <person name="Chu Y."/>
            <person name="Guimaraes A.M."/>
            <person name="Pagliaro A."/>
            <person name="Messick J.B."/>
        </authorList>
    </citation>
    <scope>NUCLEOTIDE SEQUENCE [LARGE SCALE GENOMIC DNA]</scope>
    <source>
        <strain evidence="11 12">Indiana</strain>
    </source>
</reference>
<dbReference type="EC" id="6.1.1.9" evidence="1"/>
<dbReference type="InterPro" id="IPR014729">
    <property type="entry name" value="Rossmann-like_a/b/a_fold"/>
</dbReference>
<dbReference type="GO" id="GO:0004832">
    <property type="term" value="F:valine-tRNA ligase activity"/>
    <property type="evidence" value="ECO:0007669"/>
    <property type="project" value="UniProtKB-EC"/>
</dbReference>
<dbReference type="InterPro" id="IPR009008">
    <property type="entry name" value="Val/Leu/Ile-tRNA-synth_edit"/>
</dbReference>
<dbReference type="Pfam" id="PF08264">
    <property type="entry name" value="Anticodon_1"/>
    <property type="match status" value="1"/>
</dbReference>
<evidence type="ECO:0000256" key="8">
    <source>
        <dbReference type="ARBA" id="ARBA00047552"/>
    </source>
</evidence>
<evidence type="ECO:0000256" key="7">
    <source>
        <dbReference type="ARBA" id="ARBA00029936"/>
    </source>
</evidence>
<evidence type="ECO:0000313" key="12">
    <source>
        <dbReference type="Proteomes" id="UP000017119"/>
    </source>
</evidence>
<dbReference type="SUPFAM" id="SSF46589">
    <property type="entry name" value="tRNA-binding arm"/>
    <property type="match status" value="1"/>
</dbReference>
<dbReference type="Proteomes" id="UP000017119">
    <property type="component" value="Chromosome"/>
</dbReference>
<keyword evidence="3" id="KW-0547">Nucleotide-binding</keyword>
<dbReference type="Gene3D" id="3.40.50.620">
    <property type="entry name" value="HUPs"/>
    <property type="match status" value="2"/>
</dbReference>
<keyword evidence="12" id="KW-1185">Reference proteome</keyword>
<dbReference type="Gene3D" id="1.10.287.380">
    <property type="entry name" value="Valyl-tRNA synthetase, C-terminal domain"/>
    <property type="match status" value="1"/>
</dbReference>
<protein>
    <recommendedName>
        <fullName evidence="1">valine--tRNA ligase</fullName>
        <ecNumber evidence="1">6.1.1.9</ecNumber>
    </recommendedName>
    <alternativeName>
        <fullName evidence="7">Valyl-tRNA synthetase</fullName>
    </alternativeName>
</protein>
<dbReference type="KEGG" id="mpv:PRV_01215"/>
<gene>
    <name evidence="11" type="ORF">PRV_01215</name>
</gene>
<dbReference type="AlphaFoldDB" id="U5NCF8"/>
<dbReference type="HOGENOM" id="CLU_001493_0_2_14"/>
<dbReference type="GO" id="GO:0006438">
    <property type="term" value="P:valyl-tRNA aminoacylation"/>
    <property type="evidence" value="ECO:0007669"/>
    <property type="project" value="InterPro"/>
</dbReference>
<dbReference type="SUPFAM" id="SSF47323">
    <property type="entry name" value="Anticodon-binding domain of a subclass of class I aminoacyl-tRNA synthetases"/>
    <property type="match status" value="1"/>
</dbReference>
<dbReference type="InterPro" id="IPR002303">
    <property type="entry name" value="Valyl-tRNA_ligase"/>
</dbReference>
<dbReference type="STRING" id="1403316.PRV_01215"/>
<evidence type="ECO:0000256" key="3">
    <source>
        <dbReference type="ARBA" id="ARBA00022741"/>
    </source>
</evidence>
<evidence type="ECO:0000256" key="5">
    <source>
        <dbReference type="ARBA" id="ARBA00022917"/>
    </source>
</evidence>
<sequence>MNFTYWAIGVDHAGLSFQSKFDSLFRDKFSALSSAEYLEEMHKYASQLKEKIFSQFSLISSSMNISQARYTLEEESKAFVIDRFITLFSQGLIYKKKKLVNWDIKLQEVIADCEVIHKEVNSKLYYLKYYFADNPNSYLLVATSRPETIFGDVAIFVNPEDKRYSSFISKKVYIPGIKREIPILSDSSISQEFGTGVMKCTPAHDSIDWELKEKNSLDYIEVFNAKGELLEIAGQFSGLDRLEAREKIIEWLQSNGEIEKIEEYETKLSYSEKSNTIIEKLLTEQWFLSSSILAKEAAKIIRSNRFKFQLFPLSQKERLLDYLDRTEDWCLSRQISWGIKLNMVYDLEFKKFRVNPKIGDPNKFIVEEIALDTWFSSALWPNIVFQGKPKEKDKFFPFTTLITGKDILFPWVSRMIYLSLHFNQKPPFKNVFLHGILRNDKGEKMSKSLGNGILPEELYKKFSSDVIRFAFLSNTHYDRDLKYSENIFQKSIQFIHKLEHLFKFFENKLSSWEDKSIFEKELIKFDFQSLSWAKRWIFKEFSFLSEELEALFSSYDFFSLSKIIISFFTEKISNQFLELLKLEWQIEENSIRFLAYITKLSLRILYPFLPEFSENIHKKIFSEDLKPVFSTMFYPRKWWTKKINEKVWFFEYITKARQLYHSLGIDFSKEIQFKLISPSISDSFKTQVEELLPYFKRLNQFLISFSTKRTEKHLPTIKVGKLYFELQINNLSINNYKSFIEKELSKYFSEVERSKKILSRTSFCDNAPKELLLEEKRKYRDYLEEYEFYSEINSQL</sequence>
<dbReference type="Gene3D" id="3.90.740.10">
    <property type="entry name" value="Valyl/Leucyl/Isoleucyl-tRNA synthetase, editing domain"/>
    <property type="match status" value="1"/>
</dbReference>